<accession>A0A1B0BFC9</accession>
<evidence type="ECO:0000313" key="1">
    <source>
        <dbReference type="EnsemblMetazoa" id="GPPI028248-PA"/>
    </source>
</evidence>
<proteinExistence type="predicted"/>
<dbReference type="EMBL" id="JXJN01013366">
    <property type="status" value="NOT_ANNOTATED_CDS"/>
    <property type="molecule type" value="Genomic_DNA"/>
</dbReference>
<dbReference type="EnsemblMetazoa" id="GPPI028248-RA">
    <property type="protein sequence ID" value="GPPI028248-PA"/>
    <property type="gene ID" value="GPPI028248"/>
</dbReference>
<reference evidence="1" key="2">
    <citation type="submission" date="2020-05" db="UniProtKB">
        <authorList>
            <consortium name="EnsemblMetazoa"/>
        </authorList>
    </citation>
    <scope>IDENTIFICATION</scope>
    <source>
        <strain evidence="1">IAEA</strain>
    </source>
</reference>
<dbReference type="STRING" id="67801.A0A1B0BFC9"/>
<name>A0A1B0BFC9_9MUSC</name>
<organism evidence="1 2">
    <name type="scientific">Glossina palpalis gambiensis</name>
    <dbReference type="NCBI Taxonomy" id="67801"/>
    <lineage>
        <taxon>Eukaryota</taxon>
        <taxon>Metazoa</taxon>
        <taxon>Ecdysozoa</taxon>
        <taxon>Arthropoda</taxon>
        <taxon>Hexapoda</taxon>
        <taxon>Insecta</taxon>
        <taxon>Pterygota</taxon>
        <taxon>Neoptera</taxon>
        <taxon>Endopterygota</taxon>
        <taxon>Diptera</taxon>
        <taxon>Brachycera</taxon>
        <taxon>Muscomorpha</taxon>
        <taxon>Hippoboscoidea</taxon>
        <taxon>Glossinidae</taxon>
        <taxon>Glossina</taxon>
    </lineage>
</organism>
<evidence type="ECO:0000313" key="2">
    <source>
        <dbReference type="Proteomes" id="UP000092460"/>
    </source>
</evidence>
<dbReference type="Proteomes" id="UP000092460">
    <property type="component" value="Unassembled WGS sequence"/>
</dbReference>
<keyword evidence="2" id="KW-1185">Reference proteome</keyword>
<sequence length="184" mass="20553">MLDITYNVDKPSTSREAPLIQQVEQLKAENSALKRSRGQEVEAAAESGVSDIEALKEVVRKLTPHVKIMHFEEVYTNKATVDNQAEDRILGCALTPKGRNTMEYVSILIFDARSLLPVFNIMQRAEPKADHKGDANQLEANLELAEEIGLDVRAVICDKLLGNKETTKKIANGVYDYVHILESF</sequence>
<dbReference type="AlphaFoldDB" id="A0A1B0BFC9"/>
<protein>
    <submittedName>
        <fullName evidence="1">Uncharacterized protein</fullName>
    </submittedName>
</protein>
<dbReference type="VEuPathDB" id="VectorBase:GPPI028248"/>
<reference evidence="2" key="1">
    <citation type="submission" date="2015-01" db="EMBL/GenBank/DDBJ databases">
        <authorList>
            <person name="Aksoy S."/>
            <person name="Warren W."/>
            <person name="Wilson R.K."/>
        </authorList>
    </citation>
    <scope>NUCLEOTIDE SEQUENCE [LARGE SCALE GENOMIC DNA]</scope>
    <source>
        <strain evidence="2">IAEA</strain>
    </source>
</reference>